<dbReference type="Proteomes" id="UP000760860">
    <property type="component" value="Unassembled WGS sequence"/>
</dbReference>
<reference evidence="6" key="3">
    <citation type="submission" date="2021-01" db="EMBL/GenBank/DDBJ databases">
        <title>Phytophthora aleatoria, a newly-described species from Pinus radiata is distinct from Phytophthora cactorum isolates based on comparative genomics.</title>
        <authorList>
            <person name="Mcdougal R."/>
            <person name="Panda P."/>
            <person name="Williams N."/>
            <person name="Studholme D.J."/>
        </authorList>
    </citation>
    <scope>NUCLEOTIDE SEQUENCE</scope>
    <source>
        <strain evidence="6">NZFS 3830</strain>
    </source>
</reference>
<evidence type="ECO:0000313" key="7">
    <source>
        <dbReference type="EMBL" id="RAW43738.1"/>
    </source>
</evidence>
<dbReference type="Proteomes" id="UP000697107">
    <property type="component" value="Unassembled WGS sequence"/>
</dbReference>
<evidence type="ECO:0000313" key="1">
    <source>
        <dbReference type="EMBL" id="KAG2869261.1"/>
    </source>
</evidence>
<accession>A0A329T547</accession>
<dbReference type="Proteomes" id="UP000688947">
    <property type="component" value="Unassembled WGS sequence"/>
</dbReference>
<evidence type="ECO:0000313" key="5">
    <source>
        <dbReference type="EMBL" id="KAG3227131.1"/>
    </source>
</evidence>
<sequence length="73" mass="7801">MVHFGGLELSADSRGLMVILKVMQLAQRHMADVVSSPLGANPTGITHVVFSTTPKTMKKFSRASTAVFLNAAE</sequence>
<keyword evidence="8" id="KW-1185">Reference proteome</keyword>
<evidence type="ECO:0000313" key="4">
    <source>
        <dbReference type="EMBL" id="KAG2998731.1"/>
    </source>
</evidence>
<dbReference type="EMBL" id="RCML01000013">
    <property type="protein sequence ID" value="KAG2998731.1"/>
    <property type="molecule type" value="Genomic_DNA"/>
</dbReference>
<evidence type="ECO:0000313" key="2">
    <source>
        <dbReference type="EMBL" id="KAG2944703.1"/>
    </source>
</evidence>
<dbReference type="Proteomes" id="UP000736787">
    <property type="component" value="Unassembled WGS sequence"/>
</dbReference>
<gene>
    <name evidence="6" type="ORF">JG687_00000992</name>
    <name evidence="7" type="ORF">PC110_g35</name>
    <name evidence="1" type="ORF">PC113_g331</name>
    <name evidence="2" type="ORF">PC115_g197</name>
    <name evidence="3" type="ORF">PC117_g1608</name>
    <name evidence="4" type="ORF">PC118_g1126</name>
    <name evidence="5" type="ORF">PC129_g2295</name>
</gene>
<evidence type="ECO:0000313" key="6">
    <source>
        <dbReference type="EMBL" id="KAG6973300.1"/>
    </source>
</evidence>
<comment type="caution">
    <text evidence="7">The sequence shown here is derived from an EMBL/GenBank/DDBJ whole genome shotgun (WGS) entry which is preliminary data.</text>
</comment>
<reference evidence="1" key="2">
    <citation type="submission" date="2018-10" db="EMBL/GenBank/DDBJ databases">
        <title>Effector identification in a new, highly contiguous assembly of the strawberry crown rot pathogen Phytophthora cactorum.</title>
        <authorList>
            <person name="Armitage A.D."/>
            <person name="Nellist C.F."/>
            <person name="Bates H."/>
            <person name="Vickerstaff R.J."/>
            <person name="Harrison R.J."/>
        </authorList>
    </citation>
    <scope>NUCLEOTIDE SEQUENCE</scope>
    <source>
        <strain evidence="1">15-7</strain>
        <strain evidence="2">4032</strain>
        <strain evidence="3">4040</strain>
        <strain evidence="4">P415</strain>
        <strain evidence="5">P421</strain>
    </source>
</reference>
<dbReference type="EMBL" id="RCMV01000041">
    <property type="protein sequence ID" value="KAG3227131.1"/>
    <property type="molecule type" value="Genomic_DNA"/>
</dbReference>
<dbReference type="VEuPathDB" id="FungiDB:PC110_g35"/>
<organism evidence="7 8">
    <name type="scientific">Phytophthora cactorum</name>
    <dbReference type="NCBI Taxonomy" id="29920"/>
    <lineage>
        <taxon>Eukaryota</taxon>
        <taxon>Sar</taxon>
        <taxon>Stramenopiles</taxon>
        <taxon>Oomycota</taxon>
        <taxon>Peronosporomycetes</taxon>
        <taxon>Peronosporales</taxon>
        <taxon>Peronosporaceae</taxon>
        <taxon>Phytophthora</taxon>
    </lineage>
</organism>
<proteinExistence type="predicted"/>
<evidence type="ECO:0000313" key="3">
    <source>
        <dbReference type="EMBL" id="KAG2953990.1"/>
    </source>
</evidence>
<dbReference type="OrthoDB" id="96541at2759"/>
<dbReference type="EMBL" id="RCMG01000003">
    <property type="protein sequence ID" value="KAG2869261.1"/>
    <property type="molecule type" value="Genomic_DNA"/>
</dbReference>
<dbReference type="EMBL" id="RCMI01000002">
    <property type="protein sequence ID" value="KAG2944703.1"/>
    <property type="molecule type" value="Genomic_DNA"/>
</dbReference>
<protein>
    <submittedName>
        <fullName evidence="7">Uncharacterized protein</fullName>
    </submittedName>
</protein>
<dbReference type="EMBL" id="JAENGZ010000022">
    <property type="protein sequence ID" value="KAG6973300.1"/>
    <property type="molecule type" value="Genomic_DNA"/>
</dbReference>
<dbReference type="EMBL" id="RCMK01000019">
    <property type="protein sequence ID" value="KAG2953990.1"/>
    <property type="molecule type" value="Genomic_DNA"/>
</dbReference>
<name>A0A329T547_9STRA</name>
<dbReference type="Proteomes" id="UP000735874">
    <property type="component" value="Unassembled WGS sequence"/>
</dbReference>
<dbReference type="Proteomes" id="UP000774804">
    <property type="component" value="Unassembled WGS sequence"/>
</dbReference>
<reference evidence="7 8" key="1">
    <citation type="submission" date="2018-01" db="EMBL/GenBank/DDBJ databases">
        <title>Draft genome of the strawberry crown rot pathogen Phytophthora cactorum.</title>
        <authorList>
            <person name="Armitage A.D."/>
            <person name="Lysoe E."/>
            <person name="Nellist C.F."/>
            <person name="Harrison R.J."/>
            <person name="Brurberg M.B."/>
        </authorList>
    </citation>
    <scope>NUCLEOTIDE SEQUENCE [LARGE SCALE GENOMIC DNA]</scope>
    <source>
        <strain evidence="7 8">10300</strain>
    </source>
</reference>
<dbReference type="AlphaFoldDB" id="A0A329T547"/>
<evidence type="ECO:0000313" key="8">
    <source>
        <dbReference type="Proteomes" id="UP000251314"/>
    </source>
</evidence>
<dbReference type="EMBL" id="MJFZ01000001">
    <property type="protein sequence ID" value="RAW43738.1"/>
    <property type="molecule type" value="Genomic_DNA"/>
</dbReference>
<dbReference type="Proteomes" id="UP000251314">
    <property type="component" value="Unassembled WGS sequence"/>
</dbReference>